<accession>A0A6F8VEF1</accession>
<evidence type="ECO:0000256" key="1">
    <source>
        <dbReference type="SAM" id="Coils"/>
    </source>
</evidence>
<dbReference type="SUPFAM" id="SSF48452">
    <property type="entry name" value="TPR-like"/>
    <property type="match status" value="1"/>
</dbReference>
<proteinExistence type="predicted"/>
<keyword evidence="1" id="KW-0175">Coiled coil</keyword>
<gene>
    <name evidence="2" type="ORF">SKTS_26060</name>
</gene>
<feature type="coiled-coil region" evidence="1">
    <location>
        <begin position="89"/>
        <end position="154"/>
    </location>
</feature>
<dbReference type="RefSeq" id="WP_173065882.1">
    <property type="nucleotide sequence ID" value="NZ_AP022853.1"/>
</dbReference>
<organism evidence="2 3">
    <name type="scientific">Sulfurimicrobium lacus</name>
    <dbReference type="NCBI Taxonomy" id="2715678"/>
    <lineage>
        <taxon>Bacteria</taxon>
        <taxon>Pseudomonadati</taxon>
        <taxon>Pseudomonadota</taxon>
        <taxon>Betaproteobacteria</taxon>
        <taxon>Nitrosomonadales</taxon>
        <taxon>Sulfuricellaceae</taxon>
        <taxon>Sulfurimicrobium</taxon>
    </lineage>
</organism>
<evidence type="ECO:0000313" key="2">
    <source>
        <dbReference type="EMBL" id="BCB27720.1"/>
    </source>
</evidence>
<dbReference type="AlphaFoldDB" id="A0A6F8VEF1"/>
<dbReference type="Gene3D" id="1.25.40.10">
    <property type="entry name" value="Tetratricopeptide repeat domain"/>
    <property type="match status" value="1"/>
</dbReference>
<evidence type="ECO:0008006" key="4">
    <source>
        <dbReference type="Google" id="ProtNLM"/>
    </source>
</evidence>
<dbReference type="EMBL" id="AP022853">
    <property type="protein sequence ID" value="BCB27720.1"/>
    <property type="molecule type" value="Genomic_DNA"/>
</dbReference>
<keyword evidence="3" id="KW-1185">Reference proteome</keyword>
<sequence>MISLTELINRYMTARQTNNPNELTCFFKSIEDVPLPTALAINKARAIQLSDGNEYSLGDAERLLRTIIEIDPAAVPAYIELGCLLDAVLDQSKEAIDVFDRGIEQAQKQLHELNFEKAKAQMGRKEYSDALQTLEQYRSDEGRFQQLREEVEERLRSE</sequence>
<dbReference type="InterPro" id="IPR011990">
    <property type="entry name" value="TPR-like_helical_dom_sf"/>
</dbReference>
<reference evidence="3" key="1">
    <citation type="submission" date="2020-03" db="EMBL/GenBank/DDBJ databases">
        <title>Complete genome sequence of sulfur-oxidizing bacterium skT11.</title>
        <authorList>
            <person name="Kanda M."/>
            <person name="Kojima H."/>
            <person name="Fukui M."/>
        </authorList>
    </citation>
    <scope>NUCLEOTIDE SEQUENCE [LARGE SCALE GENOMIC DNA]</scope>
    <source>
        <strain evidence="3">skT11</strain>
    </source>
</reference>
<dbReference type="Proteomes" id="UP000502260">
    <property type="component" value="Chromosome"/>
</dbReference>
<name>A0A6F8VEF1_9PROT</name>
<dbReference type="KEGG" id="slac:SKTS_26060"/>
<evidence type="ECO:0000313" key="3">
    <source>
        <dbReference type="Proteomes" id="UP000502260"/>
    </source>
</evidence>
<protein>
    <recommendedName>
        <fullName evidence="4">Tetratricopeptide repeat protein</fullName>
    </recommendedName>
</protein>